<dbReference type="EMBL" id="ML978165">
    <property type="protein sequence ID" value="KAF2033619.1"/>
    <property type="molecule type" value="Genomic_DNA"/>
</dbReference>
<proteinExistence type="predicted"/>
<dbReference type="Proteomes" id="UP000799777">
    <property type="component" value="Unassembled WGS sequence"/>
</dbReference>
<dbReference type="CDD" id="cd00303">
    <property type="entry name" value="retropepsin_like"/>
    <property type="match status" value="1"/>
</dbReference>
<comment type="caution">
    <text evidence="1">The sequence shown here is derived from an EMBL/GenBank/DDBJ whole genome shotgun (WGS) entry which is preliminary data.</text>
</comment>
<reference evidence="1" key="1">
    <citation type="journal article" date="2020" name="Stud. Mycol.">
        <title>101 Dothideomycetes genomes: a test case for predicting lifestyles and emergence of pathogens.</title>
        <authorList>
            <person name="Haridas S."/>
            <person name="Albert R."/>
            <person name="Binder M."/>
            <person name="Bloem J."/>
            <person name="Labutti K."/>
            <person name="Salamov A."/>
            <person name="Andreopoulos B."/>
            <person name="Baker S."/>
            <person name="Barry K."/>
            <person name="Bills G."/>
            <person name="Bluhm B."/>
            <person name="Cannon C."/>
            <person name="Castanera R."/>
            <person name="Culley D."/>
            <person name="Daum C."/>
            <person name="Ezra D."/>
            <person name="Gonzalez J."/>
            <person name="Henrissat B."/>
            <person name="Kuo A."/>
            <person name="Liang C."/>
            <person name="Lipzen A."/>
            <person name="Lutzoni F."/>
            <person name="Magnuson J."/>
            <person name="Mondo S."/>
            <person name="Nolan M."/>
            <person name="Ohm R."/>
            <person name="Pangilinan J."/>
            <person name="Park H.-J."/>
            <person name="Ramirez L."/>
            <person name="Alfaro M."/>
            <person name="Sun H."/>
            <person name="Tritt A."/>
            <person name="Yoshinaga Y."/>
            <person name="Zwiers L.-H."/>
            <person name="Turgeon B."/>
            <person name="Goodwin S."/>
            <person name="Spatafora J."/>
            <person name="Crous P."/>
            <person name="Grigoriev I."/>
        </authorList>
    </citation>
    <scope>NUCLEOTIDE SEQUENCE</scope>
    <source>
        <strain evidence="1">CBS 110217</strain>
    </source>
</reference>
<dbReference type="OrthoDB" id="6079484at2759"/>
<accession>A0A9P4HG43</accession>
<protein>
    <submittedName>
        <fullName evidence="1">Uncharacterized protein</fullName>
    </submittedName>
</protein>
<dbReference type="AlphaFoldDB" id="A0A9P4HG43"/>
<keyword evidence="2" id="KW-1185">Reference proteome</keyword>
<organism evidence="1 2">
    <name type="scientific">Setomelanomma holmii</name>
    <dbReference type="NCBI Taxonomy" id="210430"/>
    <lineage>
        <taxon>Eukaryota</taxon>
        <taxon>Fungi</taxon>
        <taxon>Dikarya</taxon>
        <taxon>Ascomycota</taxon>
        <taxon>Pezizomycotina</taxon>
        <taxon>Dothideomycetes</taxon>
        <taxon>Pleosporomycetidae</taxon>
        <taxon>Pleosporales</taxon>
        <taxon>Pleosporineae</taxon>
        <taxon>Phaeosphaeriaceae</taxon>
        <taxon>Setomelanomma</taxon>
    </lineage>
</organism>
<sequence>MDYYDPDECIPRSPGLTPVKPGLGHGGSMVVPFPPSWQPEDIQGVPLPLARTPSVYFVGKPRKYLFCDINHEIAVATPDSGSEVDLMSPYFALERGFTLHPAKESIELANGAVVDCNGFVRTTMSIGSHFDSNGAPRSKSAAIVDFFLLEGLHHDVIVGEHHLAELTVFTDNKHALINSTYGAAVDEVNRIRHLGTVDKALS</sequence>
<evidence type="ECO:0000313" key="2">
    <source>
        <dbReference type="Proteomes" id="UP000799777"/>
    </source>
</evidence>
<gene>
    <name evidence="1" type="ORF">EK21DRAFT_108752</name>
</gene>
<name>A0A9P4HG43_9PLEO</name>
<evidence type="ECO:0000313" key="1">
    <source>
        <dbReference type="EMBL" id="KAF2033619.1"/>
    </source>
</evidence>